<dbReference type="Proteomes" id="UP000000600">
    <property type="component" value="Unassembled WGS sequence"/>
</dbReference>
<evidence type="ECO:0000313" key="2">
    <source>
        <dbReference type="Proteomes" id="UP000000600"/>
    </source>
</evidence>
<reference evidence="1 2" key="1">
    <citation type="journal article" date="2006" name="Nature">
        <title>Global trends of whole-genome duplications revealed by the ciliate Paramecium tetraurelia.</title>
        <authorList>
            <consortium name="Genoscope"/>
            <person name="Aury J.-M."/>
            <person name="Jaillon O."/>
            <person name="Duret L."/>
            <person name="Noel B."/>
            <person name="Jubin C."/>
            <person name="Porcel B.M."/>
            <person name="Segurens B."/>
            <person name="Daubin V."/>
            <person name="Anthouard V."/>
            <person name="Aiach N."/>
            <person name="Arnaiz O."/>
            <person name="Billaut A."/>
            <person name="Beisson J."/>
            <person name="Blanc I."/>
            <person name="Bouhouche K."/>
            <person name="Camara F."/>
            <person name="Duharcourt S."/>
            <person name="Guigo R."/>
            <person name="Gogendeau D."/>
            <person name="Katinka M."/>
            <person name="Keller A.-M."/>
            <person name="Kissmehl R."/>
            <person name="Klotz C."/>
            <person name="Koll F."/>
            <person name="Le Moue A."/>
            <person name="Lepere C."/>
            <person name="Malinsky S."/>
            <person name="Nowacki M."/>
            <person name="Nowak J.K."/>
            <person name="Plattner H."/>
            <person name="Poulain J."/>
            <person name="Ruiz F."/>
            <person name="Serrano V."/>
            <person name="Zagulski M."/>
            <person name="Dessen P."/>
            <person name="Betermier M."/>
            <person name="Weissenbach J."/>
            <person name="Scarpelli C."/>
            <person name="Schachter V."/>
            <person name="Sperling L."/>
            <person name="Meyer E."/>
            <person name="Cohen J."/>
            <person name="Wincker P."/>
        </authorList>
    </citation>
    <scope>NUCLEOTIDE SEQUENCE [LARGE SCALE GENOMIC DNA]</scope>
    <source>
        <strain evidence="1 2">Stock d4-2</strain>
    </source>
</reference>
<name>A0CBF5_PARTE</name>
<gene>
    <name evidence="1" type="ORF">GSPATT00036905001</name>
</gene>
<dbReference type="HOGENOM" id="CLU_2364167_0_0_1"/>
<dbReference type="KEGG" id="ptm:GSPATT00036905001"/>
<evidence type="ECO:0000313" key="1">
    <source>
        <dbReference type="EMBL" id="CAK68122.1"/>
    </source>
</evidence>
<dbReference type="AlphaFoldDB" id="A0CBF5"/>
<keyword evidence="2" id="KW-1185">Reference proteome</keyword>
<accession>A0CBF5</accession>
<proteinExistence type="predicted"/>
<sequence length="96" mass="11468">MSNKSVTQSERVNGESAFKTQITTKYKLTFIFYDINIENRKLIMSGYIKKKLLDRSIHSLYSYKKQKNNYPTLKVIVFKKPSFDPFDHTDYIQFKK</sequence>
<organism evidence="1 2">
    <name type="scientific">Paramecium tetraurelia</name>
    <dbReference type="NCBI Taxonomy" id="5888"/>
    <lineage>
        <taxon>Eukaryota</taxon>
        <taxon>Sar</taxon>
        <taxon>Alveolata</taxon>
        <taxon>Ciliophora</taxon>
        <taxon>Intramacronucleata</taxon>
        <taxon>Oligohymenophorea</taxon>
        <taxon>Peniculida</taxon>
        <taxon>Parameciidae</taxon>
        <taxon>Paramecium</taxon>
    </lineage>
</organism>
<protein>
    <submittedName>
        <fullName evidence="1">Uncharacterized protein</fullName>
    </submittedName>
</protein>
<dbReference type="GeneID" id="5021304"/>
<dbReference type="RefSeq" id="XP_001435519.1">
    <property type="nucleotide sequence ID" value="XM_001435482.1"/>
</dbReference>
<dbReference type="InParanoid" id="A0CBF5"/>
<dbReference type="EMBL" id="CT868057">
    <property type="protein sequence ID" value="CAK68122.1"/>
    <property type="molecule type" value="Genomic_DNA"/>
</dbReference>